<dbReference type="Proteomes" id="UP000593560">
    <property type="component" value="Unassembled WGS sequence"/>
</dbReference>
<dbReference type="AlphaFoldDB" id="A0A7J9GLX7"/>
<evidence type="ECO:0000313" key="3">
    <source>
        <dbReference type="Proteomes" id="UP000593560"/>
    </source>
</evidence>
<proteinExistence type="predicted"/>
<accession>A0A7J9GLX7</accession>
<feature type="compositionally biased region" description="Basic and acidic residues" evidence="1">
    <location>
        <begin position="88"/>
        <end position="112"/>
    </location>
</feature>
<feature type="region of interest" description="Disordered" evidence="1">
    <location>
        <begin position="88"/>
        <end position="143"/>
    </location>
</feature>
<name>A0A7J9GLX7_9ROSI</name>
<feature type="compositionally biased region" description="Basic and acidic residues" evidence="1">
    <location>
        <begin position="1"/>
        <end position="18"/>
    </location>
</feature>
<organism evidence="2 3">
    <name type="scientific">Gossypium harknessii</name>
    <dbReference type="NCBI Taxonomy" id="34285"/>
    <lineage>
        <taxon>Eukaryota</taxon>
        <taxon>Viridiplantae</taxon>
        <taxon>Streptophyta</taxon>
        <taxon>Embryophyta</taxon>
        <taxon>Tracheophyta</taxon>
        <taxon>Spermatophyta</taxon>
        <taxon>Magnoliopsida</taxon>
        <taxon>eudicotyledons</taxon>
        <taxon>Gunneridae</taxon>
        <taxon>Pentapetalae</taxon>
        <taxon>rosids</taxon>
        <taxon>malvids</taxon>
        <taxon>Malvales</taxon>
        <taxon>Malvaceae</taxon>
        <taxon>Malvoideae</taxon>
        <taxon>Gossypium</taxon>
    </lineage>
</organism>
<sequence>MCREMDIPHYDTMHKRPESQSLLPSSSDNPLQKGRGSNATNRRIHEAIKELGSRFYIHSIRRALLKTNRRLEAMQKIKDGCSSILEKEKTSAREGNMRNDISDVKWMEQGRESDDEDEKDDDDEEDMERDCQEEDDGDYKVAF</sequence>
<protein>
    <submittedName>
        <fullName evidence="2">Uncharacterized protein</fullName>
    </submittedName>
</protein>
<keyword evidence="3" id="KW-1185">Reference proteome</keyword>
<feature type="compositionally biased region" description="Acidic residues" evidence="1">
    <location>
        <begin position="113"/>
        <end position="137"/>
    </location>
</feature>
<dbReference type="EMBL" id="JABFAD010000005">
    <property type="protein sequence ID" value="MBA0798550.1"/>
    <property type="molecule type" value="Genomic_DNA"/>
</dbReference>
<gene>
    <name evidence="2" type="ORF">Gohar_009133</name>
</gene>
<reference evidence="2 3" key="1">
    <citation type="journal article" date="2019" name="Genome Biol. Evol.">
        <title>Insights into the evolution of the New World diploid cottons (Gossypium, subgenus Houzingenia) based on genome sequencing.</title>
        <authorList>
            <person name="Grover C.E."/>
            <person name="Arick M.A. 2nd"/>
            <person name="Thrash A."/>
            <person name="Conover J.L."/>
            <person name="Sanders W.S."/>
            <person name="Peterson D.G."/>
            <person name="Frelichowski J.E."/>
            <person name="Scheffler J.A."/>
            <person name="Scheffler B.E."/>
            <person name="Wendel J.F."/>
        </authorList>
    </citation>
    <scope>NUCLEOTIDE SEQUENCE [LARGE SCALE GENOMIC DNA]</scope>
    <source>
        <strain evidence="2">0</strain>
        <tissue evidence="2">Leaf</tissue>
    </source>
</reference>
<comment type="caution">
    <text evidence="2">The sequence shown here is derived from an EMBL/GenBank/DDBJ whole genome shotgun (WGS) entry which is preliminary data.</text>
</comment>
<evidence type="ECO:0000313" key="2">
    <source>
        <dbReference type="EMBL" id="MBA0798550.1"/>
    </source>
</evidence>
<feature type="compositionally biased region" description="Polar residues" evidence="1">
    <location>
        <begin position="19"/>
        <end position="41"/>
    </location>
</feature>
<evidence type="ECO:0000256" key="1">
    <source>
        <dbReference type="SAM" id="MobiDB-lite"/>
    </source>
</evidence>
<feature type="region of interest" description="Disordered" evidence="1">
    <location>
        <begin position="1"/>
        <end position="43"/>
    </location>
</feature>